<keyword evidence="2" id="KW-1185">Reference proteome</keyword>
<evidence type="ECO:0008006" key="3">
    <source>
        <dbReference type="Google" id="ProtNLM"/>
    </source>
</evidence>
<dbReference type="SUPFAM" id="SSF48371">
    <property type="entry name" value="ARM repeat"/>
    <property type="match status" value="1"/>
</dbReference>
<dbReference type="Proteomes" id="UP001230220">
    <property type="component" value="Unassembled WGS sequence"/>
</dbReference>
<organism evidence="1 2">
    <name type="scientific">Breznakia pachnodae</name>
    <dbReference type="NCBI Taxonomy" id="265178"/>
    <lineage>
        <taxon>Bacteria</taxon>
        <taxon>Bacillati</taxon>
        <taxon>Bacillota</taxon>
        <taxon>Erysipelotrichia</taxon>
        <taxon>Erysipelotrichales</taxon>
        <taxon>Erysipelotrichaceae</taxon>
        <taxon>Breznakia</taxon>
    </lineage>
</organism>
<dbReference type="EMBL" id="JAUSUR010000009">
    <property type="protein sequence ID" value="MDQ0363117.1"/>
    <property type="molecule type" value="Genomic_DNA"/>
</dbReference>
<evidence type="ECO:0000313" key="1">
    <source>
        <dbReference type="EMBL" id="MDQ0363117.1"/>
    </source>
</evidence>
<proteinExistence type="predicted"/>
<dbReference type="InterPro" id="IPR016024">
    <property type="entry name" value="ARM-type_fold"/>
</dbReference>
<protein>
    <recommendedName>
        <fullName evidence="3">SufBD protein</fullName>
    </recommendedName>
</protein>
<dbReference type="RefSeq" id="WP_307411716.1">
    <property type="nucleotide sequence ID" value="NZ_JAUSUR010000009.1"/>
</dbReference>
<evidence type="ECO:0000313" key="2">
    <source>
        <dbReference type="Proteomes" id="UP001230220"/>
    </source>
</evidence>
<dbReference type="InterPro" id="IPR011989">
    <property type="entry name" value="ARM-like"/>
</dbReference>
<accession>A0ABU0E890</accession>
<gene>
    <name evidence="1" type="ORF">J2S15_003878</name>
</gene>
<reference evidence="1 2" key="1">
    <citation type="submission" date="2023-07" db="EMBL/GenBank/DDBJ databases">
        <title>Genomic Encyclopedia of Type Strains, Phase IV (KMG-IV): sequencing the most valuable type-strain genomes for metagenomic binning, comparative biology and taxonomic classification.</title>
        <authorList>
            <person name="Goeker M."/>
        </authorList>
    </citation>
    <scope>NUCLEOTIDE SEQUENCE [LARGE SCALE GENOMIC DNA]</scope>
    <source>
        <strain evidence="1 2">DSM 16784</strain>
    </source>
</reference>
<comment type="caution">
    <text evidence="1">The sequence shown here is derived from an EMBL/GenBank/DDBJ whole genome shotgun (WGS) entry which is preliminary data.</text>
</comment>
<dbReference type="Gene3D" id="1.25.10.10">
    <property type="entry name" value="Leucine-rich Repeat Variant"/>
    <property type="match status" value="1"/>
</dbReference>
<sequence length="151" mass="17720">MEINNNVQELVAKLNQNDQMEAYHALKELLKISQDSIEVYNYLDTFRSFLRDEKNSYVRSRGFLLIVENARWDKANKINGFVSELLDAIEDEKPTATRQHIQSLSTLIKYKPEFQSLIEERLESIDYNKYADTMKGLVQKDVNNILKLTKE</sequence>
<name>A0ABU0E890_9FIRM</name>